<dbReference type="EMBL" id="MN738920">
    <property type="protein sequence ID" value="QHT31439.1"/>
    <property type="molecule type" value="Genomic_DNA"/>
</dbReference>
<protein>
    <recommendedName>
        <fullName evidence="1">RNase H type-1 domain-containing protein</fullName>
    </recommendedName>
</protein>
<dbReference type="GO" id="GO:0003676">
    <property type="term" value="F:nucleic acid binding"/>
    <property type="evidence" value="ECO:0007669"/>
    <property type="project" value="InterPro"/>
</dbReference>
<dbReference type="PANTHER" id="PTHR46387:SF2">
    <property type="entry name" value="RIBONUCLEASE HI"/>
    <property type="match status" value="1"/>
</dbReference>
<proteinExistence type="predicted"/>
<feature type="domain" description="RNase H type-1" evidence="1">
    <location>
        <begin position="25"/>
        <end position="156"/>
    </location>
</feature>
<evidence type="ECO:0000259" key="1">
    <source>
        <dbReference type="PROSITE" id="PS50879"/>
    </source>
</evidence>
<dbReference type="InterPro" id="IPR036397">
    <property type="entry name" value="RNaseH_sf"/>
</dbReference>
<dbReference type="PROSITE" id="PS50879">
    <property type="entry name" value="RNASE_H_1"/>
    <property type="match status" value="1"/>
</dbReference>
<dbReference type="AlphaFoldDB" id="A0A6C0ESY5"/>
<evidence type="ECO:0000313" key="2">
    <source>
        <dbReference type="EMBL" id="QHT31439.1"/>
    </source>
</evidence>
<dbReference type="CDD" id="cd09279">
    <property type="entry name" value="RNase_HI_like"/>
    <property type="match status" value="1"/>
</dbReference>
<dbReference type="SUPFAM" id="SSF53098">
    <property type="entry name" value="Ribonuclease H-like"/>
    <property type="match status" value="1"/>
</dbReference>
<dbReference type="Pfam" id="PF13456">
    <property type="entry name" value="RVT_3"/>
    <property type="match status" value="1"/>
</dbReference>
<accession>A0A6C0ESY5</accession>
<dbReference type="InterPro" id="IPR002156">
    <property type="entry name" value="RNaseH_domain"/>
</dbReference>
<reference evidence="2" key="1">
    <citation type="journal article" date="2020" name="Nature">
        <title>Giant virus diversity and host interactions through global metagenomics.</title>
        <authorList>
            <person name="Schulz F."/>
            <person name="Roux S."/>
            <person name="Paez-Espino D."/>
            <person name="Jungbluth S."/>
            <person name="Walsh D.A."/>
            <person name="Denef V.J."/>
            <person name="McMahon K.D."/>
            <person name="Konstantinidis K.T."/>
            <person name="Eloe-Fadrosh E.A."/>
            <person name="Kyrpides N.C."/>
            <person name="Woyke T."/>
        </authorList>
    </citation>
    <scope>NUCLEOTIDE SEQUENCE</scope>
    <source>
        <strain evidence="2">GVMAG-M-3300009155-2</strain>
    </source>
</reference>
<dbReference type="Gene3D" id="3.30.420.10">
    <property type="entry name" value="Ribonuclease H-like superfamily/Ribonuclease H"/>
    <property type="match status" value="1"/>
</dbReference>
<dbReference type="InterPro" id="IPR012337">
    <property type="entry name" value="RNaseH-like_sf"/>
</dbReference>
<dbReference type="FunFam" id="3.30.420.10:FF:000076">
    <property type="entry name" value="RBR-type E3 ubiquitin transferase"/>
    <property type="match status" value="1"/>
</dbReference>
<organism evidence="2">
    <name type="scientific">viral metagenome</name>
    <dbReference type="NCBI Taxonomy" id="1070528"/>
    <lineage>
        <taxon>unclassified sequences</taxon>
        <taxon>metagenomes</taxon>
        <taxon>organismal metagenomes</taxon>
    </lineage>
</organism>
<name>A0A6C0ESY5_9ZZZZ</name>
<dbReference type="PANTHER" id="PTHR46387">
    <property type="entry name" value="POLYNUCLEOTIDYL TRANSFERASE, RIBONUCLEASE H-LIKE SUPERFAMILY PROTEIN"/>
    <property type="match status" value="1"/>
</dbReference>
<dbReference type="GO" id="GO:0004523">
    <property type="term" value="F:RNA-DNA hybrid ribonuclease activity"/>
    <property type="evidence" value="ECO:0007669"/>
    <property type="project" value="InterPro"/>
</dbReference>
<sequence length="160" mass="18368">MSRLVLPKIKNTFIKYSEIKIYPEISSGFRLQFDGCSKGNPGISGAGAVIYNFDEEIWWDSLFVGENTTNNYAEYSGLILGLKKAIELDIKEIIVEGDSTLVIKQMKGDYKVYSENLQDLHREALKLCENFDSIQFTHIYRINNKRADYLSNLAIQGYYK</sequence>